<dbReference type="Gene3D" id="1.20.1250.20">
    <property type="entry name" value="MFS general substrate transporter like domains"/>
    <property type="match status" value="1"/>
</dbReference>
<keyword evidence="3" id="KW-1133">Transmembrane helix</keyword>
<comment type="subcellular location">
    <subcellularLocation>
        <location evidence="1">Membrane</location>
        <topology evidence="1">Multi-pass membrane protein</topology>
    </subcellularLocation>
</comment>
<comment type="caution">
    <text evidence="5">The sequence shown here is derived from an EMBL/GenBank/DDBJ whole genome shotgun (WGS) entry which is preliminary data.</text>
</comment>
<evidence type="ECO:0000256" key="3">
    <source>
        <dbReference type="ARBA" id="ARBA00022989"/>
    </source>
</evidence>
<dbReference type="AlphaFoldDB" id="A0A699YA01"/>
<evidence type="ECO:0000256" key="2">
    <source>
        <dbReference type="ARBA" id="ARBA00022692"/>
    </source>
</evidence>
<protein>
    <submittedName>
        <fullName evidence="5">MFS domain-containing protein</fullName>
    </submittedName>
</protein>
<dbReference type="SUPFAM" id="SSF103473">
    <property type="entry name" value="MFS general substrate transporter"/>
    <property type="match status" value="1"/>
</dbReference>
<evidence type="ECO:0000313" key="6">
    <source>
        <dbReference type="Proteomes" id="UP000485058"/>
    </source>
</evidence>
<dbReference type="PANTHER" id="PTHR11662:SF446">
    <property type="entry name" value="SODIUM-DEPENDENT PHOSPHATE TRANSPORT PROTEIN 1, CHLOROPLASTIC"/>
    <property type="match status" value="1"/>
</dbReference>
<keyword evidence="4" id="KW-0472">Membrane</keyword>
<proteinExistence type="predicted"/>
<dbReference type="PANTHER" id="PTHR11662">
    <property type="entry name" value="SOLUTE CARRIER FAMILY 17"/>
    <property type="match status" value="1"/>
</dbReference>
<sequence length="79" mass="8588">MKQSSGKGDSALLQLGGVREVWAICVAQYCQSWGMYGLLNWLPTFFKDFYHIEIADLGAYTLAPYVVQGGLGLVSGILA</sequence>
<dbReference type="EMBL" id="BLLF01000069">
    <property type="protein sequence ID" value="GFH07027.1"/>
    <property type="molecule type" value="Genomic_DNA"/>
</dbReference>
<feature type="non-terminal residue" evidence="5">
    <location>
        <position position="1"/>
    </location>
</feature>
<evidence type="ECO:0000313" key="5">
    <source>
        <dbReference type="EMBL" id="GFH07027.1"/>
    </source>
</evidence>
<dbReference type="InterPro" id="IPR036259">
    <property type="entry name" value="MFS_trans_sf"/>
</dbReference>
<organism evidence="5 6">
    <name type="scientific">Haematococcus lacustris</name>
    <name type="common">Green alga</name>
    <name type="synonym">Haematococcus pluvialis</name>
    <dbReference type="NCBI Taxonomy" id="44745"/>
    <lineage>
        <taxon>Eukaryota</taxon>
        <taxon>Viridiplantae</taxon>
        <taxon>Chlorophyta</taxon>
        <taxon>core chlorophytes</taxon>
        <taxon>Chlorophyceae</taxon>
        <taxon>CS clade</taxon>
        <taxon>Chlamydomonadales</taxon>
        <taxon>Haematococcaceae</taxon>
        <taxon>Haematococcus</taxon>
    </lineage>
</organism>
<accession>A0A699YA01</accession>
<name>A0A699YA01_HAELA</name>
<feature type="non-terminal residue" evidence="5">
    <location>
        <position position="79"/>
    </location>
</feature>
<keyword evidence="6" id="KW-1185">Reference proteome</keyword>
<dbReference type="GO" id="GO:0016020">
    <property type="term" value="C:membrane"/>
    <property type="evidence" value="ECO:0007669"/>
    <property type="project" value="UniProtKB-SubCell"/>
</dbReference>
<keyword evidence="2" id="KW-0812">Transmembrane</keyword>
<evidence type="ECO:0000256" key="1">
    <source>
        <dbReference type="ARBA" id="ARBA00004141"/>
    </source>
</evidence>
<reference evidence="5 6" key="1">
    <citation type="submission" date="2020-02" db="EMBL/GenBank/DDBJ databases">
        <title>Draft genome sequence of Haematococcus lacustris strain NIES-144.</title>
        <authorList>
            <person name="Morimoto D."/>
            <person name="Nakagawa S."/>
            <person name="Yoshida T."/>
            <person name="Sawayama S."/>
        </authorList>
    </citation>
    <scope>NUCLEOTIDE SEQUENCE [LARGE SCALE GENOMIC DNA]</scope>
    <source>
        <strain evidence="5 6">NIES-144</strain>
    </source>
</reference>
<evidence type="ECO:0000256" key="4">
    <source>
        <dbReference type="ARBA" id="ARBA00023136"/>
    </source>
</evidence>
<dbReference type="InterPro" id="IPR050382">
    <property type="entry name" value="MFS_Na/Anion_cotransporter"/>
</dbReference>
<gene>
    <name evidence="5" type="ORF">HaLaN_01768</name>
</gene>
<dbReference type="Proteomes" id="UP000485058">
    <property type="component" value="Unassembled WGS sequence"/>
</dbReference>